<feature type="compositionally biased region" description="Acidic residues" evidence="1">
    <location>
        <begin position="67"/>
        <end position="79"/>
    </location>
</feature>
<evidence type="ECO:0000256" key="1">
    <source>
        <dbReference type="SAM" id="MobiDB-lite"/>
    </source>
</evidence>
<dbReference type="InterPro" id="IPR038440">
    <property type="entry name" value="FimV_C_sf"/>
</dbReference>
<comment type="caution">
    <text evidence="2">The sequence shown here is derived from an EMBL/GenBank/DDBJ whole genome shotgun (WGS) entry which is preliminary data.</text>
</comment>
<gene>
    <name evidence="2" type="ORF">DEB45_09065</name>
</gene>
<reference evidence="2 3" key="1">
    <citation type="journal article" date="2018" name="Nat. Biotechnol.">
        <title>A standardized bacterial taxonomy based on genome phylogeny substantially revises the tree of life.</title>
        <authorList>
            <person name="Parks D.H."/>
            <person name="Chuvochina M."/>
            <person name="Waite D.W."/>
            <person name="Rinke C."/>
            <person name="Skarshewski A."/>
            <person name="Chaumeil P.A."/>
            <person name="Hugenholtz P."/>
        </authorList>
    </citation>
    <scope>NUCLEOTIDE SEQUENCE [LARGE SCALE GENOMIC DNA]</scope>
    <source>
        <strain evidence="2">UBA11621</strain>
    </source>
</reference>
<dbReference type="AlphaFoldDB" id="A0A358DYP7"/>
<dbReference type="Proteomes" id="UP000264779">
    <property type="component" value="Unassembled WGS sequence"/>
</dbReference>
<feature type="region of interest" description="Disordered" evidence="1">
    <location>
        <begin position="1"/>
        <end position="158"/>
    </location>
</feature>
<sequence length="281" mass="30581">EPEPEPESDFDDSILDSAFDDIDEFELEQEQDGVLSEADIPEPESLDTTNDAQDSELADVPGLDDWLSTEDSDDTDNTGDEALRPENIYDELDSEDFDELLESLEADTPSVEPELDAEQGGNLDNNTVSEEENNQAPVARSETDKSPEEEASLQLDNPDLDLAALLNDVEPVGDEAAPRTPPEEFLDVDALMDEGGDDGDIDPDTAELDLDVSLSDFTGVNDNDAVIDIDKDAGQNANLDLARVYIEMDDVPAAKELLDEVVSQGSEEQKQEAESILKSIS</sequence>
<dbReference type="InterPro" id="IPR020011">
    <property type="entry name" value="FimV_C"/>
</dbReference>
<accession>A0A358DYP7</accession>
<feature type="non-terminal residue" evidence="2">
    <location>
        <position position="1"/>
    </location>
</feature>
<evidence type="ECO:0000313" key="3">
    <source>
        <dbReference type="Proteomes" id="UP000264779"/>
    </source>
</evidence>
<evidence type="ECO:0000313" key="2">
    <source>
        <dbReference type="EMBL" id="HBU51399.1"/>
    </source>
</evidence>
<feature type="region of interest" description="Disordered" evidence="1">
    <location>
        <begin position="262"/>
        <end position="281"/>
    </location>
</feature>
<protein>
    <submittedName>
        <fullName evidence="2">AAA family ATPase</fullName>
    </submittedName>
</protein>
<dbReference type="RefSeq" id="WP_337895488.1">
    <property type="nucleotide sequence ID" value="NZ_DEQU01000031.1"/>
</dbReference>
<organism evidence="2 3">
    <name type="scientific">Alteromonas australica</name>
    <dbReference type="NCBI Taxonomy" id="589873"/>
    <lineage>
        <taxon>Bacteria</taxon>
        <taxon>Pseudomonadati</taxon>
        <taxon>Pseudomonadota</taxon>
        <taxon>Gammaproteobacteria</taxon>
        <taxon>Alteromonadales</taxon>
        <taxon>Alteromonadaceae</taxon>
        <taxon>Alteromonas/Salinimonas group</taxon>
        <taxon>Alteromonas</taxon>
    </lineage>
</organism>
<feature type="compositionally biased region" description="Acidic residues" evidence="1">
    <location>
        <begin position="88"/>
        <end position="105"/>
    </location>
</feature>
<feature type="compositionally biased region" description="Acidic residues" evidence="1">
    <location>
        <begin position="1"/>
        <end position="31"/>
    </location>
</feature>
<proteinExistence type="predicted"/>
<name>A0A358DYP7_9ALTE</name>
<dbReference type="EMBL" id="DONK01000130">
    <property type="protein sequence ID" value="HBU51399.1"/>
    <property type="molecule type" value="Genomic_DNA"/>
</dbReference>
<dbReference type="Gene3D" id="1.20.58.2200">
    <property type="match status" value="1"/>
</dbReference>
<dbReference type="NCBIfam" id="TIGR03504">
    <property type="entry name" value="FimV_Cterm"/>
    <property type="match status" value="1"/>
</dbReference>